<dbReference type="EMBL" id="KN847475">
    <property type="protein sequence ID" value="KIX09137.1"/>
    <property type="molecule type" value="Genomic_DNA"/>
</dbReference>
<organism evidence="1 2">
    <name type="scientific">Rhinocladiella mackenziei CBS 650.93</name>
    <dbReference type="NCBI Taxonomy" id="1442369"/>
    <lineage>
        <taxon>Eukaryota</taxon>
        <taxon>Fungi</taxon>
        <taxon>Dikarya</taxon>
        <taxon>Ascomycota</taxon>
        <taxon>Pezizomycotina</taxon>
        <taxon>Eurotiomycetes</taxon>
        <taxon>Chaetothyriomycetidae</taxon>
        <taxon>Chaetothyriales</taxon>
        <taxon>Herpotrichiellaceae</taxon>
        <taxon>Rhinocladiella</taxon>
    </lineage>
</organism>
<gene>
    <name evidence="1" type="ORF">Z518_00215</name>
</gene>
<dbReference type="GeneID" id="25288286"/>
<sequence length="156" mass="17462">MEVFFISPTISADGQTPNRIYTPFRDLSPKHHYIDLDLSTVWTLEITQLCPNRYTNPPTAGSAVIVENIICFTTLNAFAAIIKNALLVLQRLSSSRGRREWKIGLFLDVNTSHSGGLVGLLLHDRVRCDTNIADKDFEMATKIKETSSHEKSGQDL</sequence>
<protein>
    <submittedName>
        <fullName evidence="1">Uncharacterized protein</fullName>
    </submittedName>
</protein>
<accession>A0A0D2G3I1</accession>
<name>A0A0D2G3I1_9EURO</name>
<dbReference type="Proteomes" id="UP000053617">
    <property type="component" value="Unassembled WGS sequence"/>
</dbReference>
<keyword evidence="2" id="KW-1185">Reference proteome</keyword>
<evidence type="ECO:0000313" key="2">
    <source>
        <dbReference type="Proteomes" id="UP000053617"/>
    </source>
</evidence>
<dbReference type="AlphaFoldDB" id="A0A0D2G3I1"/>
<proteinExistence type="predicted"/>
<dbReference type="RefSeq" id="XP_013276273.1">
    <property type="nucleotide sequence ID" value="XM_013420819.1"/>
</dbReference>
<dbReference type="VEuPathDB" id="FungiDB:Z518_00215"/>
<evidence type="ECO:0000313" key="1">
    <source>
        <dbReference type="EMBL" id="KIX09137.1"/>
    </source>
</evidence>
<dbReference type="HOGENOM" id="CLU_1687653_0_0_1"/>
<reference evidence="1 2" key="1">
    <citation type="submission" date="2015-01" db="EMBL/GenBank/DDBJ databases">
        <title>The Genome Sequence of Rhinocladiella mackenzie CBS 650.93.</title>
        <authorList>
            <consortium name="The Broad Institute Genomics Platform"/>
            <person name="Cuomo C."/>
            <person name="de Hoog S."/>
            <person name="Gorbushina A."/>
            <person name="Stielow B."/>
            <person name="Teixiera M."/>
            <person name="Abouelleil A."/>
            <person name="Chapman S.B."/>
            <person name="Priest M."/>
            <person name="Young S.K."/>
            <person name="Wortman J."/>
            <person name="Nusbaum C."/>
            <person name="Birren B."/>
        </authorList>
    </citation>
    <scope>NUCLEOTIDE SEQUENCE [LARGE SCALE GENOMIC DNA]</scope>
    <source>
        <strain evidence="1 2">CBS 650.93</strain>
    </source>
</reference>